<keyword evidence="2" id="KW-1185">Reference proteome</keyword>
<comment type="caution">
    <text evidence="1">The sequence shown here is derived from an EMBL/GenBank/DDBJ whole genome shotgun (WGS) entry which is preliminary data.</text>
</comment>
<protein>
    <submittedName>
        <fullName evidence="1">Uncharacterized protein</fullName>
    </submittedName>
</protein>
<evidence type="ECO:0000313" key="1">
    <source>
        <dbReference type="EMBL" id="EYC10591.1"/>
    </source>
</evidence>
<reference evidence="2" key="1">
    <citation type="journal article" date="2015" name="Nat. Genet.">
        <title>The genome and transcriptome of the zoonotic hookworm Ancylostoma ceylanicum identify infection-specific gene families.</title>
        <authorList>
            <person name="Schwarz E.M."/>
            <person name="Hu Y."/>
            <person name="Antoshechkin I."/>
            <person name="Miller M.M."/>
            <person name="Sternberg P.W."/>
            <person name="Aroian R.V."/>
        </authorList>
    </citation>
    <scope>NUCLEOTIDE SEQUENCE</scope>
    <source>
        <strain evidence="2">HY135</strain>
    </source>
</reference>
<proteinExistence type="predicted"/>
<name>A0A016U6Q7_9BILA</name>
<sequence>MNQKIILTADRPMTISGRIAGYYRADLVQLLRRSRMAGVRPLICRVRLEMKQMIGAKEMVTSAYITT</sequence>
<accession>A0A016U6Q7</accession>
<dbReference type="EMBL" id="JARK01001390">
    <property type="protein sequence ID" value="EYC10591.1"/>
    <property type="molecule type" value="Genomic_DNA"/>
</dbReference>
<organism evidence="1 2">
    <name type="scientific">Ancylostoma ceylanicum</name>
    <dbReference type="NCBI Taxonomy" id="53326"/>
    <lineage>
        <taxon>Eukaryota</taxon>
        <taxon>Metazoa</taxon>
        <taxon>Ecdysozoa</taxon>
        <taxon>Nematoda</taxon>
        <taxon>Chromadorea</taxon>
        <taxon>Rhabditida</taxon>
        <taxon>Rhabditina</taxon>
        <taxon>Rhabditomorpha</taxon>
        <taxon>Strongyloidea</taxon>
        <taxon>Ancylostomatidae</taxon>
        <taxon>Ancylostomatinae</taxon>
        <taxon>Ancylostoma</taxon>
    </lineage>
</organism>
<dbReference type="Proteomes" id="UP000024635">
    <property type="component" value="Unassembled WGS sequence"/>
</dbReference>
<gene>
    <name evidence="1" type="primary">Acey_s0054.g2447</name>
    <name evidence="1" type="ORF">Y032_0054g2447</name>
</gene>
<evidence type="ECO:0000313" key="2">
    <source>
        <dbReference type="Proteomes" id="UP000024635"/>
    </source>
</evidence>
<dbReference type="AlphaFoldDB" id="A0A016U6Q7"/>